<dbReference type="SUPFAM" id="SSF46785">
    <property type="entry name" value="Winged helix' DNA-binding domain"/>
    <property type="match status" value="1"/>
</dbReference>
<dbReference type="GO" id="GO:0006367">
    <property type="term" value="P:transcription initiation at RNA polymerase II promoter"/>
    <property type="evidence" value="ECO:0007669"/>
    <property type="project" value="InterPro"/>
</dbReference>
<reference evidence="6 7" key="1">
    <citation type="submission" date="2023-11" db="EMBL/GenBank/DDBJ databases">
        <title>Dfirmibasis_genome.</title>
        <authorList>
            <person name="Edelbroek B."/>
            <person name="Kjellin J."/>
            <person name="Jerlstrom-Hultqvist J."/>
            <person name="Soderbom F."/>
        </authorList>
    </citation>
    <scope>NUCLEOTIDE SEQUENCE [LARGE SCALE GENOMIC DNA]</scope>
    <source>
        <strain evidence="6 7">TNS-C-14</strain>
    </source>
</reference>
<dbReference type="InterPro" id="IPR039997">
    <property type="entry name" value="TFE"/>
</dbReference>
<dbReference type="PANTHER" id="PTHR13097:SF7">
    <property type="entry name" value="GENERAL TRANSCRIPTION FACTOR IIE SUBUNIT 1"/>
    <property type="match status" value="1"/>
</dbReference>
<evidence type="ECO:0000313" key="6">
    <source>
        <dbReference type="EMBL" id="KAK5575367.1"/>
    </source>
</evidence>
<dbReference type="SUPFAM" id="SSF57783">
    <property type="entry name" value="Zinc beta-ribbon"/>
    <property type="match status" value="1"/>
</dbReference>
<evidence type="ECO:0000313" key="7">
    <source>
        <dbReference type="Proteomes" id="UP001344447"/>
    </source>
</evidence>
<dbReference type="InterPro" id="IPR002853">
    <property type="entry name" value="TFIIE_asu"/>
</dbReference>
<dbReference type="InterPro" id="IPR036388">
    <property type="entry name" value="WH-like_DNA-bd_sf"/>
</dbReference>
<keyword evidence="7" id="KW-1185">Reference proteome</keyword>
<evidence type="ECO:0000259" key="5">
    <source>
        <dbReference type="PROSITE" id="PS51344"/>
    </source>
</evidence>
<evidence type="ECO:0000256" key="2">
    <source>
        <dbReference type="ARBA" id="ARBA00023015"/>
    </source>
</evidence>
<dbReference type="Gene3D" id="1.10.10.10">
    <property type="entry name" value="Winged helix-like DNA-binding domain superfamily/Winged helix DNA-binding domain"/>
    <property type="match status" value="1"/>
</dbReference>
<dbReference type="InterPro" id="IPR036390">
    <property type="entry name" value="WH_DNA-bd_sf"/>
</dbReference>
<dbReference type="AlphaFoldDB" id="A0AAN7TT69"/>
<dbReference type="InterPro" id="IPR013083">
    <property type="entry name" value="Znf_RING/FYVE/PHD"/>
</dbReference>
<dbReference type="Proteomes" id="UP001344447">
    <property type="component" value="Unassembled WGS sequence"/>
</dbReference>
<protein>
    <recommendedName>
        <fullName evidence="5">HTH TFE/IIEalpha-type domain-containing protein</fullName>
    </recommendedName>
</protein>
<keyword evidence="3" id="KW-0804">Transcription</keyword>
<comment type="caution">
    <text evidence="6">The sequence shown here is derived from an EMBL/GenBank/DDBJ whole genome shotgun (WGS) entry which is preliminary data.</text>
</comment>
<evidence type="ECO:0000256" key="1">
    <source>
        <dbReference type="ARBA" id="ARBA00008947"/>
    </source>
</evidence>
<name>A0AAN7TT69_9MYCE</name>
<accession>A0AAN7TT69</accession>
<comment type="similarity">
    <text evidence="1">Belongs to the TFIIE alpha subunit family.</text>
</comment>
<feature type="domain" description="HTH TFE/IIEalpha-type" evidence="5">
    <location>
        <begin position="10"/>
        <end position="99"/>
    </location>
</feature>
<feature type="region of interest" description="Disordered" evidence="4">
    <location>
        <begin position="298"/>
        <end position="320"/>
    </location>
</feature>
<dbReference type="Gene3D" id="3.30.40.10">
    <property type="entry name" value="Zinc/RING finger domain, C3HC4 (zinc finger)"/>
    <property type="match status" value="1"/>
</dbReference>
<proteinExistence type="inferred from homology"/>
<dbReference type="SMART" id="SM00531">
    <property type="entry name" value="TFIIE"/>
    <property type="match status" value="1"/>
</dbReference>
<dbReference type="EMBL" id="JAVFKY010000006">
    <property type="protein sequence ID" value="KAK5575367.1"/>
    <property type="molecule type" value="Genomic_DNA"/>
</dbReference>
<dbReference type="PROSITE" id="PS51344">
    <property type="entry name" value="HTH_TFE_IIE"/>
    <property type="match status" value="1"/>
</dbReference>
<feature type="compositionally biased region" description="Low complexity" evidence="4">
    <location>
        <begin position="301"/>
        <end position="314"/>
    </location>
</feature>
<sequence>MSSNNIYHILDDLVKMVIRAFYPDEYAVIIDGLLREKKRIKDEDLALKLRIQQKYVRKILMDLKGDSMVKSSDVKVEAKGPNERSSTHLLWYIDYKHIIDIVKYKLYMFRKKMESVKVQKIDVQTYKCQTCHKVYTALDIPKLLNMETGALACEICDGDLEEELNNESLTQTAKHQSDLFSQLRKIIDQLKKTEGHNIPLFARDLADLSADIGPSFTINTNSSMGMGPKPSAFPVAQGAVASHHIDPSNENIEFHVDILDSDGIEINKAVVKKENKKTGLASLPPWLLPSYSFKSRNAKLNSSSSNNQTQGTSNEQPTAVKEQIKIDQDFYINYIKTHYHEWESAPDSGSNIDGGDLEHHQNKKMKLDDSQTVSSMSQSEDDNKVILVRVGDNFIPITKVTENDQELMSNQEYEDYSHALYSYASKQVFDQHQGLMSN</sequence>
<dbReference type="InterPro" id="IPR024550">
    <property type="entry name" value="TFIIEa/SarR/Rpc3_HTH_dom"/>
</dbReference>
<keyword evidence="2" id="KW-0805">Transcription regulation</keyword>
<dbReference type="Pfam" id="PF02002">
    <property type="entry name" value="TFIIE_alpha"/>
    <property type="match status" value="1"/>
</dbReference>
<dbReference type="InterPro" id="IPR017919">
    <property type="entry name" value="TFIIE/TFIIEa_HTH"/>
</dbReference>
<gene>
    <name evidence="6" type="ORF">RB653_010626</name>
</gene>
<evidence type="ECO:0000256" key="4">
    <source>
        <dbReference type="SAM" id="MobiDB-lite"/>
    </source>
</evidence>
<evidence type="ECO:0000256" key="3">
    <source>
        <dbReference type="ARBA" id="ARBA00023163"/>
    </source>
</evidence>
<dbReference type="PANTHER" id="PTHR13097">
    <property type="entry name" value="TRANSCRIPTION INITIATION FACTOR IIE, ALPHA SUBUNIT"/>
    <property type="match status" value="1"/>
</dbReference>
<organism evidence="6 7">
    <name type="scientific">Dictyostelium firmibasis</name>
    <dbReference type="NCBI Taxonomy" id="79012"/>
    <lineage>
        <taxon>Eukaryota</taxon>
        <taxon>Amoebozoa</taxon>
        <taxon>Evosea</taxon>
        <taxon>Eumycetozoa</taxon>
        <taxon>Dictyostelia</taxon>
        <taxon>Dictyosteliales</taxon>
        <taxon>Dictyosteliaceae</taxon>
        <taxon>Dictyostelium</taxon>
    </lineage>
</organism>
<dbReference type="GO" id="GO:0005673">
    <property type="term" value="C:transcription factor TFIIE complex"/>
    <property type="evidence" value="ECO:0007669"/>
    <property type="project" value="TreeGrafter"/>
</dbReference>